<dbReference type="InterPro" id="IPR011990">
    <property type="entry name" value="TPR-like_helical_dom_sf"/>
</dbReference>
<proteinExistence type="predicted"/>
<evidence type="ECO:0000313" key="2">
    <source>
        <dbReference type="EMBL" id="GGA09532.1"/>
    </source>
</evidence>
<keyword evidence="3" id="KW-1185">Reference proteome</keyword>
<dbReference type="InterPro" id="IPR039340">
    <property type="entry name" value="Tfc4/TFIIIC-102/Sfc4"/>
</dbReference>
<dbReference type="PANTHER" id="PTHR23082">
    <property type="entry name" value="TRANSCRIPTION INITIATION FACTOR IIIC TFIIIC , POLYPEPTIDE 3-RELATED"/>
    <property type="match status" value="1"/>
</dbReference>
<evidence type="ECO:0008006" key="4">
    <source>
        <dbReference type="Google" id="ProtNLM"/>
    </source>
</evidence>
<dbReference type="PROSITE" id="PS50005">
    <property type="entry name" value="TPR"/>
    <property type="match status" value="2"/>
</dbReference>
<gene>
    <name evidence="2" type="ORF">GCM10011498_06930</name>
</gene>
<dbReference type="AlphaFoldDB" id="A0A916VN75"/>
<organism evidence="2 3">
    <name type="scientific">Neptunicoccus cionae</name>
    <dbReference type="NCBI Taxonomy" id="2035344"/>
    <lineage>
        <taxon>Bacteria</taxon>
        <taxon>Pseudomonadati</taxon>
        <taxon>Pseudomonadota</taxon>
        <taxon>Alphaproteobacteria</taxon>
        <taxon>Rhodobacterales</taxon>
        <taxon>Paracoccaceae</taxon>
        <taxon>Neptunicoccus</taxon>
    </lineage>
</organism>
<dbReference type="SMART" id="SM00028">
    <property type="entry name" value="TPR"/>
    <property type="match status" value="3"/>
</dbReference>
<dbReference type="GO" id="GO:0006396">
    <property type="term" value="P:RNA processing"/>
    <property type="evidence" value="ECO:0007669"/>
    <property type="project" value="InterPro"/>
</dbReference>
<sequence>MTEQKPQKLQFKTLSDLRDGAITHHQKGDLATARDLYRTYLSRHPKDGPIWSNLGALFRSQKNYTMAVVCQQKALQLHPESDSVVNNAANAHFDAGEPDKALGLRRKALAMKPSNAENWSSLGKYLRALGRYAEAKAELQKAIRVHPDDPELHIQLSFALLALGEYPAGFAEFDWRWEGDEISLPDLPMPKWTGQDLAGKTLLVTPEQGFGDTILMARFLKGVADMGADVRLSAKQPLHRVFKGLAGVTRFAQSTADLEGCDYWAPMMDLPRYLGTTLDTLPAPTTLTIPKDSQERATALLAPFKDNFKVGVLWSGSVTYRANHKRSFSHQQFLQLADIPNLQMFSLYKGSLTQAYHEDGTSCVILDAAGSDRDFADSAALIQQLDLVITMDSAIAHVAGSLGAKVWNLLHSEAYWLYEPFEDHTPWYPSMRLIRQKKSGDWDSVFANLHTELEELVNRHG</sequence>
<protein>
    <recommendedName>
        <fullName evidence="4">Tetratricopeptide repeat protein</fullName>
    </recommendedName>
</protein>
<reference evidence="2" key="1">
    <citation type="journal article" date="2014" name="Int. J. Syst. Evol. Microbiol.">
        <title>Complete genome sequence of Corynebacterium casei LMG S-19264T (=DSM 44701T), isolated from a smear-ripened cheese.</title>
        <authorList>
            <consortium name="US DOE Joint Genome Institute (JGI-PGF)"/>
            <person name="Walter F."/>
            <person name="Albersmeier A."/>
            <person name="Kalinowski J."/>
            <person name="Ruckert C."/>
        </authorList>
    </citation>
    <scope>NUCLEOTIDE SEQUENCE</scope>
    <source>
        <strain evidence="2">CGMCC 1.15880</strain>
    </source>
</reference>
<dbReference type="Gene3D" id="3.40.50.2000">
    <property type="entry name" value="Glycogen Phosphorylase B"/>
    <property type="match status" value="1"/>
</dbReference>
<dbReference type="GO" id="GO:0000127">
    <property type="term" value="C:transcription factor TFIIIC complex"/>
    <property type="evidence" value="ECO:0007669"/>
    <property type="project" value="TreeGrafter"/>
</dbReference>
<dbReference type="SUPFAM" id="SSF48452">
    <property type="entry name" value="TPR-like"/>
    <property type="match status" value="1"/>
</dbReference>
<dbReference type="Gene3D" id="1.25.40.10">
    <property type="entry name" value="Tetratricopeptide repeat domain"/>
    <property type="match status" value="1"/>
</dbReference>
<keyword evidence="1" id="KW-0802">TPR repeat</keyword>
<feature type="repeat" description="TPR" evidence="1">
    <location>
        <begin position="48"/>
        <end position="81"/>
    </location>
</feature>
<dbReference type="PANTHER" id="PTHR23082:SF0">
    <property type="entry name" value="GENERAL TRANSCRIPTION FACTOR 3C POLYPEPTIDE 3"/>
    <property type="match status" value="1"/>
</dbReference>
<dbReference type="SMART" id="SM00386">
    <property type="entry name" value="HAT"/>
    <property type="match status" value="3"/>
</dbReference>
<name>A0A916VN75_9RHOB</name>
<dbReference type="GO" id="GO:0006383">
    <property type="term" value="P:transcription by RNA polymerase III"/>
    <property type="evidence" value="ECO:0007669"/>
    <property type="project" value="InterPro"/>
</dbReference>
<dbReference type="Proteomes" id="UP000628017">
    <property type="component" value="Unassembled WGS sequence"/>
</dbReference>
<dbReference type="Pfam" id="PF13428">
    <property type="entry name" value="TPR_14"/>
    <property type="match status" value="1"/>
</dbReference>
<dbReference type="SUPFAM" id="SSF53756">
    <property type="entry name" value="UDP-Glycosyltransferase/glycogen phosphorylase"/>
    <property type="match status" value="1"/>
</dbReference>
<comment type="caution">
    <text evidence="2">The sequence shown here is derived from an EMBL/GenBank/DDBJ whole genome shotgun (WGS) entry which is preliminary data.</text>
</comment>
<feature type="repeat" description="TPR" evidence="1">
    <location>
        <begin position="116"/>
        <end position="149"/>
    </location>
</feature>
<dbReference type="InterPro" id="IPR019734">
    <property type="entry name" value="TPR_rpt"/>
</dbReference>
<evidence type="ECO:0000256" key="1">
    <source>
        <dbReference type="PROSITE-ProRule" id="PRU00339"/>
    </source>
</evidence>
<dbReference type="Pfam" id="PF13432">
    <property type="entry name" value="TPR_16"/>
    <property type="match status" value="1"/>
</dbReference>
<dbReference type="EMBL" id="BMKA01000001">
    <property type="protein sequence ID" value="GGA09532.1"/>
    <property type="molecule type" value="Genomic_DNA"/>
</dbReference>
<evidence type="ECO:0000313" key="3">
    <source>
        <dbReference type="Proteomes" id="UP000628017"/>
    </source>
</evidence>
<reference evidence="2" key="2">
    <citation type="submission" date="2020-09" db="EMBL/GenBank/DDBJ databases">
        <authorList>
            <person name="Sun Q."/>
            <person name="Zhou Y."/>
        </authorList>
    </citation>
    <scope>NUCLEOTIDE SEQUENCE</scope>
    <source>
        <strain evidence="2">CGMCC 1.15880</strain>
    </source>
</reference>
<accession>A0A916VN75</accession>
<dbReference type="RefSeq" id="WP_188670932.1">
    <property type="nucleotide sequence ID" value="NZ_BMKA01000001.1"/>
</dbReference>
<dbReference type="InterPro" id="IPR003107">
    <property type="entry name" value="HAT"/>
</dbReference>